<dbReference type="PANTHER" id="PTHR11803:SF58">
    <property type="entry name" value="PROTEIN HMF1-RELATED"/>
    <property type="match status" value="1"/>
</dbReference>
<name>A0A7H8N7Y9_9ACTN</name>
<keyword evidence="3" id="KW-1185">Reference proteome</keyword>
<gene>
    <name evidence="2" type="ORF">HUT08_13925</name>
</gene>
<dbReference type="Proteomes" id="UP000509303">
    <property type="component" value="Chromosome"/>
</dbReference>
<dbReference type="Pfam" id="PF01042">
    <property type="entry name" value="Ribonuc_L-PSP"/>
    <property type="match status" value="1"/>
</dbReference>
<dbReference type="SUPFAM" id="SSF55298">
    <property type="entry name" value="YjgF-like"/>
    <property type="match status" value="1"/>
</dbReference>
<dbReference type="InterPro" id="IPR035959">
    <property type="entry name" value="RutC-like_sf"/>
</dbReference>
<evidence type="ECO:0000256" key="1">
    <source>
        <dbReference type="ARBA" id="ARBA00010552"/>
    </source>
</evidence>
<dbReference type="GO" id="GO:0005829">
    <property type="term" value="C:cytosol"/>
    <property type="evidence" value="ECO:0007669"/>
    <property type="project" value="TreeGrafter"/>
</dbReference>
<dbReference type="RefSeq" id="WP_176162182.1">
    <property type="nucleotide sequence ID" value="NZ_CP054929.1"/>
</dbReference>
<dbReference type="PANTHER" id="PTHR11803">
    <property type="entry name" value="2-IMINOBUTANOATE/2-IMINOPROPANOATE DEAMINASE RIDA"/>
    <property type="match status" value="1"/>
</dbReference>
<dbReference type="AlphaFoldDB" id="A0A7H8N7Y9"/>
<dbReference type="InterPro" id="IPR006175">
    <property type="entry name" value="YjgF/YER057c/UK114"/>
</dbReference>
<dbReference type="GO" id="GO:0019239">
    <property type="term" value="F:deaminase activity"/>
    <property type="evidence" value="ECO:0007669"/>
    <property type="project" value="TreeGrafter"/>
</dbReference>
<sequence>MSSSSPIAHTTPTARARVTADPDWYESAGISLAVRVGELVFTSGQAPVDAHGATVGVGDFTAQAQQAFANLATVLANAGSGLDQLVKLTVFVTDVAHQDAFAALRAQHYPTAPFPAESFVQVAALADPRWLIEIEAVALVGAGPAR</sequence>
<protein>
    <submittedName>
        <fullName evidence="2">RidA family protein</fullName>
    </submittedName>
</protein>
<evidence type="ECO:0000313" key="3">
    <source>
        <dbReference type="Proteomes" id="UP000509303"/>
    </source>
</evidence>
<reference evidence="2 3" key="1">
    <citation type="submission" date="2020-06" db="EMBL/GenBank/DDBJ databases">
        <title>Genome mining for natural products.</title>
        <authorList>
            <person name="Zhang B."/>
            <person name="Shi J."/>
            <person name="Ge H."/>
        </authorList>
    </citation>
    <scope>NUCLEOTIDE SEQUENCE [LARGE SCALE GENOMIC DNA]</scope>
    <source>
        <strain evidence="2 3">NA00687</strain>
    </source>
</reference>
<evidence type="ECO:0000313" key="2">
    <source>
        <dbReference type="EMBL" id="QKW50446.1"/>
    </source>
</evidence>
<dbReference type="EMBL" id="CP054929">
    <property type="protein sequence ID" value="QKW50446.1"/>
    <property type="molecule type" value="Genomic_DNA"/>
</dbReference>
<organism evidence="2 3">
    <name type="scientific">Streptomyces buecherae</name>
    <dbReference type="NCBI Taxonomy" id="2763006"/>
    <lineage>
        <taxon>Bacteria</taxon>
        <taxon>Bacillati</taxon>
        <taxon>Actinomycetota</taxon>
        <taxon>Actinomycetes</taxon>
        <taxon>Kitasatosporales</taxon>
        <taxon>Streptomycetaceae</taxon>
        <taxon>Streptomyces</taxon>
    </lineage>
</organism>
<dbReference type="Gene3D" id="3.30.1330.40">
    <property type="entry name" value="RutC-like"/>
    <property type="match status" value="1"/>
</dbReference>
<proteinExistence type="inferred from homology"/>
<comment type="similarity">
    <text evidence="1">Belongs to the RutC family.</text>
</comment>
<accession>A0A7H8N7Y9</accession>
<dbReference type="CDD" id="cd00448">
    <property type="entry name" value="YjgF_YER057c_UK114_family"/>
    <property type="match status" value="1"/>
</dbReference>